<evidence type="ECO:0000259" key="1">
    <source>
        <dbReference type="Pfam" id="PF01182"/>
    </source>
</evidence>
<dbReference type="PANTHER" id="PTHR11054">
    <property type="entry name" value="6-PHOSPHOGLUCONOLACTONASE"/>
    <property type="match status" value="1"/>
</dbReference>
<dbReference type="PANTHER" id="PTHR11054:SF0">
    <property type="entry name" value="6-PHOSPHOGLUCONOLACTONASE"/>
    <property type="match status" value="1"/>
</dbReference>
<comment type="caution">
    <text evidence="2">The sequence shown here is derived from an EMBL/GenBank/DDBJ whole genome shotgun (WGS) entry which is preliminary data.</text>
</comment>
<gene>
    <name evidence="2" type="ORF">EVOR1521_LOCUS23573</name>
</gene>
<protein>
    <recommendedName>
        <fullName evidence="1">Glucosamine/galactosamine-6-phosphate isomerase domain-containing protein</fullName>
    </recommendedName>
</protein>
<organism evidence="2 3">
    <name type="scientific">Effrenium voratum</name>
    <dbReference type="NCBI Taxonomy" id="2562239"/>
    <lineage>
        <taxon>Eukaryota</taxon>
        <taxon>Sar</taxon>
        <taxon>Alveolata</taxon>
        <taxon>Dinophyceae</taxon>
        <taxon>Suessiales</taxon>
        <taxon>Symbiodiniaceae</taxon>
        <taxon>Effrenium</taxon>
    </lineage>
</organism>
<dbReference type="InterPro" id="IPR039104">
    <property type="entry name" value="6PGL"/>
</dbReference>
<dbReference type="InterPro" id="IPR006148">
    <property type="entry name" value="Glc/Gal-6P_isomerase"/>
</dbReference>
<name>A0AA36NFG4_9DINO</name>
<dbReference type="InterPro" id="IPR037171">
    <property type="entry name" value="NagB/RpiA_transferase-like"/>
</dbReference>
<dbReference type="EMBL" id="CAUJNA010003361">
    <property type="protein sequence ID" value="CAJ1400163.1"/>
    <property type="molecule type" value="Genomic_DNA"/>
</dbReference>
<dbReference type="Proteomes" id="UP001178507">
    <property type="component" value="Unassembled WGS sequence"/>
</dbReference>
<proteinExistence type="predicted"/>
<reference evidence="2" key="1">
    <citation type="submission" date="2023-08" db="EMBL/GenBank/DDBJ databases">
        <authorList>
            <person name="Chen Y."/>
            <person name="Shah S."/>
            <person name="Dougan E. K."/>
            <person name="Thang M."/>
            <person name="Chan C."/>
        </authorList>
    </citation>
    <scope>NUCLEOTIDE SEQUENCE</scope>
</reference>
<sequence length="260" mass="26417">MSLAFLAPAASTPLARAPQGVAPASGAAPRGSAAAGAGAAAFGAAFAAACRGERKVRAFRVLRLAADQVPPAPASSVIIKRDADAVASAVCAEVVKAAKEAVAARGAFALAIPGGSILKMLASGSSELQDVEWSKGVLAYVNHKCVANDDPAATHQKANELFLSGWSGLKVITMGGSADGEAEAQRYEAELRALPETTLPRSQDGMPIFDLCLIGVGDDGHFGSLYPGRKARHERPRDEVGFAAWGPVNGVGFAASGLLA</sequence>
<feature type="domain" description="Glucosamine/galactosamine-6-phosphate isomerase" evidence="1">
    <location>
        <begin position="82"/>
        <end position="237"/>
    </location>
</feature>
<dbReference type="SUPFAM" id="SSF100950">
    <property type="entry name" value="NagB/RpiA/CoA transferase-like"/>
    <property type="match status" value="1"/>
</dbReference>
<evidence type="ECO:0000313" key="3">
    <source>
        <dbReference type="Proteomes" id="UP001178507"/>
    </source>
</evidence>
<keyword evidence="3" id="KW-1185">Reference proteome</keyword>
<dbReference type="AlphaFoldDB" id="A0AA36NFG4"/>
<dbReference type="GO" id="GO:0005975">
    <property type="term" value="P:carbohydrate metabolic process"/>
    <property type="evidence" value="ECO:0007669"/>
    <property type="project" value="InterPro"/>
</dbReference>
<accession>A0AA36NFG4</accession>
<evidence type="ECO:0000313" key="2">
    <source>
        <dbReference type="EMBL" id="CAJ1400163.1"/>
    </source>
</evidence>
<dbReference type="Pfam" id="PF01182">
    <property type="entry name" value="Glucosamine_iso"/>
    <property type="match status" value="1"/>
</dbReference>
<dbReference type="Gene3D" id="3.40.50.1360">
    <property type="match status" value="1"/>
</dbReference>